<evidence type="ECO:0000256" key="4">
    <source>
        <dbReference type="ARBA" id="ARBA00022630"/>
    </source>
</evidence>
<evidence type="ECO:0000256" key="9">
    <source>
        <dbReference type="ARBA" id="ARBA00039148"/>
    </source>
</evidence>
<keyword evidence="6" id="KW-0521">NADP</keyword>
<protein>
    <recommendedName>
        <fullName evidence="9">indole-3-pyruvate monooxygenase</fullName>
        <ecNumber evidence="9">1.14.13.168</ecNumber>
    </recommendedName>
</protein>
<dbReference type="AlphaFoldDB" id="A0A445LEU1"/>
<reference evidence="11 12" key="1">
    <citation type="submission" date="2018-09" db="EMBL/GenBank/DDBJ databases">
        <title>A high-quality reference genome of wild soybean provides a powerful tool to mine soybean genomes.</title>
        <authorList>
            <person name="Xie M."/>
            <person name="Chung C.Y.L."/>
            <person name="Li M.-W."/>
            <person name="Wong F.-L."/>
            <person name="Chan T.-F."/>
            <person name="Lam H.-M."/>
        </authorList>
    </citation>
    <scope>NUCLEOTIDE SEQUENCE [LARGE SCALE GENOMIC DNA]</scope>
    <source>
        <strain evidence="12">cv. W05</strain>
        <tissue evidence="11">Hypocotyl of etiolated seedlings</tissue>
    </source>
</reference>
<dbReference type="Pfam" id="PF13738">
    <property type="entry name" value="Pyr_redox_3"/>
    <property type="match status" value="1"/>
</dbReference>
<evidence type="ECO:0000313" key="12">
    <source>
        <dbReference type="Proteomes" id="UP000289340"/>
    </source>
</evidence>
<dbReference type="InterPro" id="IPR036188">
    <property type="entry name" value="FAD/NAD-bd_sf"/>
</dbReference>
<keyword evidence="7" id="KW-0560">Oxidoreductase</keyword>
<keyword evidence="4" id="KW-0285">Flavoprotein</keyword>
<comment type="cofactor">
    <cofactor evidence="1">
        <name>FAD</name>
        <dbReference type="ChEBI" id="CHEBI:57692"/>
    </cofactor>
</comment>
<dbReference type="InterPro" id="IPR050982">
    <property type="entry name" value="Auxin_biosynth/cation_transpt"/>
</dbReference>
<evidence type="ECO:0000256" key="5">
    <source>
        <dbReference type="ARBA" id="ARBA00022827"/>
    </source>
</evidence>
<evidence type="ECO:0000256" key="3">
    <source>
        <dbReference type="ARBA" id="ARBA00009183"/>
    </source>
</evidence>
<dbReference type="GO" id="GO:0050660">
    <property type="term" value="F:flavin adenine dinucleotide binding"/>
    <property type="evidence" value="ECO:0007669"/>
    <property type="project" value="TreeGrafter"/>
</dbReference>
<dbReference type="GO" id="GO:0103075">
    <property type="term" value="F:indole-3-pyruvate monooxygenase activity"/>
    <property type="evidence" value="ECO:0007669"/>
    <property type="project" value="UniProtKB-EC"/>
</dbReference>
<comment type="similarity">
    <text evidence="3">Belongs to the FMO family.</text>
</comment>
<keyword evidence="11" id="KW-0503">Monooxygenase</keyword>
<keyword evidence="12" id="KW-1185">Reference proteome</keyword>
<dbReference type="EC" id="1.14.13.168" evidence="9"/>
<dbReference type="PANTHER" id="PTHR43539:SF52">
    <property type="entry name" value="FLAVIN-CONTAINING MONOOXYGENASE"/>
    <property type="match status" value="1"/>
</dbReference>
<evidence type="ECO:0000256" key="7">
    <source>
        <dbReference type="ARBA" id="ARBA00023002"/>
    </source>
</evidence>
<keyword evidence="5" id="KW-0274">FAD</keyword>
<dbReference type="SUPFAM" id="SSF51905">
    <property type="entry name" value="FAD/NAD(P)-binding domain"/>
    <property type="match status" value="1"/>
</dbReference>
<comment type="catalytic activity">
    <reaction evidence="10">
        <text>indole-3-pyruvate + NADPH + O2 + H(+) = (indol-3-yl)acetate + CO2 + NADP(+) + H2O</text>
        <dbReference type="Rhea" id="RHEA:34331"/>
        <dbReference type="ChEBI" id="CHEBI:15377"/>
        <dbReference type="ChEBI" id="CHEBI:15378"/>
        <dbReference type="ChEBI" id="CHEBI:15379"/>
        <dbReference type="ChEBI" id="CHEBI:16526"/>
        <dbReference type="ChEBI" id="CHEBI:17640"/>
        <dbReference type="ChEBI" id="CHEBI:30854"/>
        <dbReference type="ChEBI" id="CHEBI:57783"/>
        <dbReference type="ChEBI" id="CHEBI:58349"/>
        <dbReference type="EC" id="1.14.13.168"/>
    </reaction>
</comment>
<evidence type="ECO:0000256" key="8">
    <source>
        <dbReference type="ARBA" id="ARBA00023070"/>
    </source>
</evidence>
<dbReference type="Gene3D" id="3.50.50.60">
    <property type="entry name" value="FAD/NAD(P)-binding domain"/>
    <property type="match status" value="1"/>
</dbReference>
<gene>
    <name evidence="11" type="ORF">D0Y65_007777</name>
</gene>
<name>A0A445LEU1_GLYSO</name>
<evidence type="ECO:0000256" key="2">
    <source>
        <dbReference type="ARBA" id="ARBA00004814"/>
    </source>
</evidence>
<proteinExistence type="inferred from homology"/>
<dbReference type="PANTHER" id="PTHR43539">
    <property type="entry name" value="FLAVIN-BINDING MONOOXYGENASE-LIKE PROTEIN (AFU_ORTHOLOGUE AFUA_4G09220)"/>
    <property type="match status" value="1"/>
</dbReference>
<keyword evidence="8" id="KW-0073">Auxin biosynthesis</keyword>
<dbReference type="PRINTS" id="PR00469">
    <property type="entry name" value="PNDRDTASEII"/>
</dbReference>
<sequence length="198" mass="22185">MLSLSSITTFILHPRHSRSGEVEEYAGWYLVLASGETAEPRVPQIEGLESFNGKVIHSTGYNNGKEFKDKLVLVVGSGNSGMEIALDLSNFGAKPSIIVRSPIDETIDVGTVKKIKSREIQVLPAEIDRKVSEVMKFCSEMANHAHSTQLFSAHASRDQLKSGFRYVVQNARRQYNWLYMRNGLNPTIVRNIPWNYAS</sequence>
<accession>A0A445LEU1</accession>
<comment type="pathway">
    <text evidence="2">Plant hormone metabolism; auxin biosynthesis.</text>
</comment>
<evidence type="ECO:0000256" key="1">
    <source>
        <dbReference type="ARBA" id="ARBA00001974"/>
    </source>
</evidence>
<dbReference type="Proteomes" id="UP000289340">
    <property type="component" value="Chromosome 3"/>
</dbReference>
<evidence type="ECO:0000256" key="10">
    <source>
        <dbReference type="ARBA" id="ARBA00047707"/>
    </source>
</evidence>
<evidence type="ECO:0000313" key="11">
    <source>
        <dbReference type="EMBL" id="RZC21699.1"/>
    </source>
</evidence>
<organism evidence="11 12">
    <name type="scientific">Glycine soja</name>
    <name type="common">Wild soybean</name>
    <dbReference type="NCBI Taxonomy" id="3848"/>
    <lineage>
        <taxon>Eukaryota</taxon>
        <taxon>Viridiplantae</taxon>
        <taxon>Streptophyta</taxon>
        <taxon>Embryophyta</taxon>
        <taxon>Tracheophyta</taxon>
        <taxon>Spermatophyta</taxon>
        <taxon>Magnoliopsida</taxon>
        <taxon>eudicotyledons</taxon>
        <taxon>Gunneridae</taxon>
        <taxon>Pentapetalae</taxon>
        <taxon>rosids</taxon>
        <taxon>fabids</taxon>
        <taxon>Fabales</taxon>
        <taxon>Fabaceae</taxon>
        <taxon>Papilionoideae</taxon>
        <taxon>50 kb inversion clade</taxon>
        <taxon>NPAAA clade</taxon>
        <taxon>indigoferoid/millettioid clade</taxon>
        <taxon>Phaseoleae</taxon>
        <taxon>Glycine</taxon>
        <taxon>Glycine subgen. Soja</taxon>
    </lineage>
</organism>
<dbReference type="GO" id="GO:0009851">
    <property type="term" value="P:auxin biosynthetic process"/>
    <property type="evidence" value="ECO:0007669"/>
    <property type="project" value="UniProtKB-KW"/>
</dbReference>
<comment type="caution">
    <text evidence="11">The sequence shown here is derived from an EMBL/GenBank/DDBJ whole genome shotgun (WGS) entry which is preliminary data.</text>
</comment>
<evidence type="ECO:0000256" key="6">
    <source>
        <dbReference type="ARBA" id="ARBA00022857"/>
    </source>
</evidence>
<keyword evidence="11" id="KW-0670">Pyruvate</keyword>
<dbReference type="EMBL" id="QZWG01000003">
    <property type="protein sequence ID" value="RZC21699.1"/>
    <property type="molecule type" value="Genomic_DNA"/>
</dbReference>